<gene>
    <name evidence="2" type="ORF">METZ01_LOCUS233325</name>
</gene>
<evidence type="ECO:0000259" key="1">
    <source>
        <dbReference type="Pfam" id="PF10988"/>
    </source>
</evidence>
<dbReference type="AlphaFoldDB" id="A0A382H203"/>
<dbReference type="EMBL" id="UINC01058334">
    <property type="protein sequence ID" value="SVB80471.1"/>
    <property type="molecule type" value="Genomic_DNA"/>
</dbReference>
<reference evidence="2" key="1">
    <citation type="submission" date="2018-05" db="EMBL/GenBank/DDBJ databases">
        <authorList>
            <person name="Lanie J.A."/>
            <person name="Ng W.-L."/>
            <person name="Kazmierczak K.M."/>
            <person name="Andrzejewski T.M."/>
            <person name="Davidsen T.M."/>
            <person name="Wayne K.J."/>
            <person name="Tettelin H."/>
            <person name="Glass J.I."/>
            <person name="Rusch D."/>
            <person name="Podicherti R."/>
            <person name="Tsui H.-C.T."/>
            <person name="Winkler M.E."/>
        </authorList>
    </citation>
    <scope>NUCLEOTIDE SEQUENCE</scope>
</reference>
<feature type="domain" description="Putative auto-transporter adhesin head GIN" evidence="1">
    <location>
        <begin position="39"/>
        <end position="234"/>
    </location>
</feature>
<evidence type="ECO:0000313" key="2">
    <source>
        <dbReference type="EMBL" id="SVB80471.1"/>
    </source>
</evidence>
<dbReference type="Pfam" id="PF10988">
    <property type="entry name" value="DUF2807"/>
    <property type="match status" value="1"/>
</dbReference>
<protein>
    <recommendedName>
        <fullName evidence="1">Putative auto-transporter adhesin head GIN domain-containing protein</fullName>
    </recommendedName>
</protein>
<proteinExistence type="predicted"/>
<organism evidence="2">
    <name type="scientific">marine metagenome</name>
    <dbReference type="NCBI Taxonomy" id="408172"/>
    <lineage>
        <taxon>unclassified sequences</taxon>
        <taxon>metagenomes</taxon>
        <taxon>ecological metagenomes</taxon>
    </lineage>
</organism>
<sequence>MEKIIMKTNTILLLIFILATFTNLVFAETYSYEIEEVESLEVSAGVEFTVWCADKNKLEIFADSEDDFRMSLKDKKLKIKGKNRNSWLFFSWGKNYVTADITLKNPPKFIELSAGSEGKMQDCFKREADLSLSASSGSSFEIDNSHEARNREGSGSINQLEVDLSSGSEIEIEQKLHINHFTLNASSGSDFEAENEVIIETAKVSISSGASVEIWGVREILGKVSSGGSLEVSENTIRIDVTTSSGGEIDVDRN</sequence>
<name>A0A382H203_9ZZZZ</name>
<dbReference type="Gene3D" id="2.160.20.120">
    <property type="match status" value="1"/>
</dbReference>
<accession>A0A382H203</accession>
<dbReference type="InterPro" id="IPR021255">
    <property type="entry name" value="DUF2807"/>
</dbReference>